<dbReference type="AlphaFoldDB" id="A0A3D9EV08"/>
<name>A0A3D9EV08_ECTOL</name>
<evidence type="ECO:0000313" key="1">
    <source>
        <dbReference type="EMBL" id="RED07003.1"/>
    </source>
</evidence>
<proteinExistence type="predicted"/>
<accession>A0A3D9EV08</accession>
<dbReference type="EMBL" id="QRDL01000002">
    <property type="protein sequence ID" value="RED07003.1"/>
    <property type="molecule type" value="Genomic_DNA"/>
</dbReference>
<comment type="caution">
    <text evidence="1">The sequence shown here is derived from an EMBL/GenBank/DDBJ whole genome shotgun (WGS) entry which is preliminary data.</text>
</comment>
<reference evidence="1 2" key="1">
    <citation type="submission" date="2018-07" db="EMBL/GenBank/DDBJ databases">
        <title>Genome sequencing of rice bacterial endophytes.</title>
        <authorList>
            <person name="Venturi V."/>
        </authorList>
    </citation>
    <scope>NUCLEOTIDE SEQUENCE [LARGE SCALE GENOMIC DNA]</scope>
    <source>
        <strain evidence="1 2">AG1002</strain>
    </source>
</reference>
<gene>
    <name evidence="1" type="ORF">DFO60_1509</name>
</gene>
<organism evidence="1 2">
    <name type="scientific">Ectopseudomonas oleovorans</name>
    <name type="common">Pseudomonas oleovorans</name>
    <dbReference type="NCBI Taxonomy" id="301"/>
    <lineage>
        <taxon>Bacteria</taxon>
        <taxon>Pseudomonadati</taxon>
        <taxon>Pseudomonadota</taxon>
        <taxon>Gammaproteobacteria</taxon>
        <taxon>Pseudomonadales</taxon>
        <taxon>Pseudomonadaceae</taxon>
        <taxon>Ectopseudomonas</taxon>
    </lineage>
</organism>
<sequence>MFNITQSPIRPAGTAAVDMVVFVQGSVLTINDEAFDFSVMEKGSSLPHYAVKPDRPGAEYFAPGDITCDDAGVINVALLVPVGPGIAEDLPVLEGKKYGKVIDVHIPPLSERETADA</sequence>
<dbReference type="RefSeq" id="WP_115945644.1">
    <property type="nucleotide sequence ID" value="NZ_QRDL01000002.1"/>
</dbReference>
<evidence type="ECO:0000313" key="2">
    <source>
        <dbReference type="Proteomes" id="UP000256988"/>
    </source>
</evidence>
<dbReference type="Proteomes" id="UP000256988">
    <property type="component" value="Unassembled WGS sequence"/>
</dbReference>
<protein>
    <submittedName>
        <fullName evidence="1">Uncharacterized protein</fullName>
    </submittedName>
</protein>